<feature type="compositionally biased region" description="Polar residues" evidence="8">
    <location>
        <begin position="545"/>
        <end position="558"/>
    </location>
</feature>
<name>A0A2G5D352_AQUCA</name>
<dbReference type="Gene3D" id="1.20.58.1040">
    <property type="match status" value="1"/>
</dbReference>
<feature type="signal peptide" evidence="9">
    <location>
        <begin position="1"/>
        <end position="23"/>
    </location>
</feature>
<evidence type="ECO:0000256" key="1">
    <source>
        <dbReference type="ARBA" id="ARBA00004609"/>
    </source>
</evidence>
<evidence type="ECO:0000256" key="7">
    <source>
        <dbReference type="ARBA" id="ARBA00023180"/>
    </source>
</evidence>
<proteinExistence type="predicted"/>
<dbReference type="InParanoid" id="A0A2G5D352"/>
<keyword evidence="2" id="KW-1003">Cell membrane</keyword>
<keyword evidence="3" id="KW-0336">GPI-anchor</keyword>
<evidence type="ECO:0000256" key="8">
    <source>
        <dbReference type="SAM" id="MobiDB-lite"/>
    </source>
</evidence>
<organism evidence="11 12">
    <name type="scientific">Aquilegia coerulea</name>
    <name type="common">Rocky mountain columbine</name>
    <dbReference type="NCBI Taxonomy" id="218851"/>
    <lineage>
        <taxon>Eukaryota</taxon>
        <taxon>Viridiplantae</taxon>
        <taxon>Streptophyta</taxon>
        <taxon>Embryophyta</taxon>
        <taxon>Tracheophyta</taxon>
        <taxon>Spermatophyta</taxon>
        <taxon>Magnoliopsida</taxon>
        <taxon>Ranunculales</taxon>
        <taxon>Ranunculaceae</taxon>
        <taxon>Thalictroideae</taxon>
        <taxon>Aquilegia</taxon>
    </lineage>
</organism>
<dbReference type="PANTHER" id="PTHR31044">
    <property type="entry name" value="BETA-1,3 GLUCANASE"/>
    <property type="match status" value="1"/>
</dbReference>
<keyword evidence="3" id="KW-0449">Lipoprotein</keyword>
<dbReference type="AlphaFoldDB" id="A0A2G5D352"/>
<keyword evidence="6" id="KW-1015">Disulfide bond</keyword>
<accession>A0A2G5D352</accession>
<dbReference type="Proteomes" id="UP000230069">
    <property type="component" value="Unassembled WGS sequence"/>
</dbReference>
<gene>
    <name evidence="11" type="ORF">AQUCO_02900060v1</name>
</gene>
<comment type="subcellular location">
    <subcellularLocation>
        <location evidence="1">Cell membrane</location>
        <topology evidence="1">Lipid-anchor</topology>
        <topology evidence="1">GPI-anchor</topology>
    </subcellularLocation>
</comment>
<dbReference type="GO" id="GO:0005886">
    <property type="term" value="C:plasma membrane"/>
    <property type="evidence" value="ECO:0007669"/>
    <property type="project" value="UniProtKB-SubCell"/>
</dbReference>
<dbReference type="GO" id="GO:0098552">
    <property type="term" value="C:side of membrane"/>
    <property type="evidence" value="ECO:0007669"/>
    <property type="project" value="UniProtKB-KW"/>
</dbReference>
<evidence type="ECO:0000259" key="10">
    <source>
        <dbReference type="SMART" id="SM00768"/>
    </source>
</evidence>
<evidence type="ECO:0000313" key="11">
    <source>
        <dbReference type="EMBL" id="PIA37941.1"/>
    </source>
</evidence>
<dbReference type="PANTHER" id="PTHR31044:SF120">
    <property type="entry name" value="CARBOHYDRATE-BINDING X8 DOMAIN SUPERFAMILY PROTEIN"/>
    <property type="match status" value="1"/>
</dbReference>
<dbReference type="Pfam" id="PF07983">
    <property type="entry name" value="X8"/>
    <property type="match status" value="1"/>
</dbReference>
<evidence type="ECO:0000256" key="9">
    <source>
        <dbReference type="SAM" id="SignalP"/>
    </source>
</evidence>
<feature type="region of interest" description="Disordered" evidence="8">
    <location>
        <begin position="520"/>
        <end position="558"/>
    </location>
</feature>
<reference evidence="11 12" key="1">
    <citation type="submission" date="2017-09" db="EMBL/GenBank/DDBJ databases">
        <title>WGS assembly of Aquilegia coerulea Goldsmith.</title>
        <authorList>
            <person name="Hodges S."/>
            <person name="Kramer E."/>
            <person name="Nordborg M."/>
            <person name="Tomkins J."/>
            <person name="Borevitz J."/>
            <person name="Derieg N."/>
            <person name="Yan J."/>
            <person name="Mihaltcheva S."/>
            <person name="Hayes R.D."/>
            <person name="Rokhsar D."/>
        </authorList>
    </citation>
    <scope>NUCLEOTIDE SEQUENCE [LARGE SCALE GENOMIC DNA]</scope>
    <source>
        <strain evidence="12">cv. Goldsmith</strain>
    </source>
</reference>
<feature type="compositionally biased region" description="Low complexity" evidence="8">
    <location>
        <begin position="520"/>
        <end position="531"/>
    </location>
</feature>
<dbReference type="STRING" id="218851.A0A2G5D352"/>
<evidence type="ECO:0000256" key="5">
    <source>
        <dbReference type="ARBA" id="ARBA00023136"/>
    </source>
</evidence>
<dbReference type="GO" id="GO:0009506">
    <property type="term" value="C:plasmodesma"/>
    <property type="evidence" value="ECO:0007669"/>
    <property type="project" value="UniProtKB-ARBA"/>
</dbReference>
<feature type="domain" description="X8" evidence="10">
    <location>
        <begin position="430"/>
        <end position="514"/>
    </location>
</feature>
<dbReference type="OrthoDB" id="417697at2759"/>
<dbReference type="SMART" id="SM00768">
    <property type="entry name" value="X8"/>
    <property type="match status" value="1"/>
</dbReference>
<dbReference type="EMBL" id="KZ305046">
    <property type="protein sequence ID" value="PIA37941.1"/>
    <property type="molecule type" value="Genomic_DNA"/>
</dbReference>
<evidence type="ECO:0000256" key="6">
    <source>
        <dbReference type="ARBA" id="ARBA00023157"/>
    </source>
</evidence>
<sequence>MAKRAYKLFFLLLLLSIVTWSSGVTVVGFYVDARQIVESLSPIQGISSLKNNMVHPSPIRIIVVADNKVLDSLSKEGIPVLLYLNQRCLAKNLRKSKLPTTSWLSTYILSVLQCTDPTSIIVNSGYSSETGNNPLTLLLGTLHSVHLALVDFKLNHQVKVAVAFSVSNLENLDRKHTRELHRIVEFVIRHRARILLETRIEGESSIRHHFTEKMTKVVVSATTALPYSDISIVLNVSSCTVPPRVALLEDFDKKKMRSTKTCIQNVGQYFELFVGIPVDNEQMLHYSHRELLGTVEKPISVTRISKHDTIDPPTTFNPAIPITNPVTTPVTIPYANPTPTIVTVPSTYPVDPVPITPTNPSTTPIRVPPITEPIINPVNPPFTVPMTTPIFNPVTTYPFPPPGIIPVTTPVPNPIPSPLTTDSPTILGQTWCVARTDALENALQAALDYACGIGGADCSAIQQMGSCYSPNTLQSHASYAFNSYYQKNPLVPNCDFGGTAIIVNNNPSTASCIYKVSSSSSTDASSSSSPSVLNTRNPATATATNFGSDQPPRSSTTVSISTNLKPMLPSLIMALSVVFGKLFIHI</sequence>
<evidence type="ECO:0000256" key="2">
    <source>
        <dbReference type="ARBA" id="ARBA00022475"/>
    </source>
</evidence>
<evidence type="ECO:0000313" key="12">
    <source>
        <dbReference type="Proteomes" id="UP000230069"/>
    </source>
</evidence>
<keyword evidence="4 9" id="KW-0732">Signal</keyword>
<evidence type="ECO:0000256" key="3">
    <source>
        <dbReference type="ARBA" id="ARBA00022622"/>
    </source>
</evidence>
<evidence type="ECO:0000256" key="4">
    <source>
        <dbReference type="ARBA" id="ARBA00022729"/>
    </source>
</evidence>
<dbReference type="InterPro" id="IPR044788">
    <property type="entry name" value="X8_dom_prot"/>
</dbReference>
<feature type="chain" id="PRO_5013734189" description="X8 domain-containing protein" evidence="9">
    <location>
        <begin position="24"/>
        <end position="586"/>
    </location>
</feature>
<protein>
    <recommendedName>
        <fullName evidence="10">X8 domain-containing protein</fullName>
    </recommendedName>
</protein>
<keyword evidence="12" id="KW-1185">Reference proteome</keyword>
<dbReference type="FunFam" id="1.20.58.1040:FF:000001">
    <property type="entry name" value="Glucan endo-1,3-beta-glucosidase 4"/>
    <property type="match status" value="1"/>
</dbReference>
<dbReference type="Gene3D" id="3.20.20.80">
    <property type="entry name" value="Glycosidases"/>
    <property type="match status" value="1"/>
</dbReference>
<keyword evidence="5" id="KW-0472">Membrane</keyword>
<keyword evidence="7" id="KW-0325">Glycoprotein</keyword>
<dbReference type="InterPro" id="IPR012946">
    <property type="entry name" value="X8"/>
</dbReference>